<dbReference type="Gene3D" id="3.40.50.720">
    <property type="entry name" value="NAD(P)-binding Rossmann-like Domain"/>
    <property type="match status" value="1"/>
</dbReference>
<organism evidence="4 5">
    <name type="scientific">Phascolomyces articulosus</name>
    <dbReference type="NCBI Taxonomy" id="60185"/>
    <lineage>
        <taxon>Eukaryota</taxon>
        <taxon>Fungi</taxon>
        <taxon>Fungi incertae sedis</taxon>
        <taxon>Mucoromycota</taxon>
        <taxon>Mucoromycotina</taxon>
        <taxon>Mucoromycetes</taxon>
        <taxon>Mucorales</taxon>
        <taxon>Lichtheimiaceae</taxon>
        <taxon>Phascolomyces</taxon>
    </lineage>
</organism>
<evidence type="ECO:0008006" key="6">
    <source>
        <dbReference type="Google" id="ProtNLM"/>
    </source>
</evidence>
<reference evidence="4" key="2">
    <citation type="submission" date="2023-02" db="EMBL/GenBank/DDBJ databases">
        <authorList>
            <consortium name="DOE Joint Genome Institute"/>
            <person name="Mondo S.J."/>
            <person name="Chang Y."/>
            <person name="Wang Y."/>
            <person name="Ahrendt S."/>
            <person name="Andreopoulos W."/>
            <person name="Barry K."/>
            <person name="Beard J."/>
            <person name="Benny G.L."/>
            <person name="Blankenship S."/>
            <person name="Bonito G."/>
            <person name="Cuomo C."/>
            <person name="Desiro A."/>
            <person name="Gervers K.A."/>
            <person name="Hundley H."/>
            <person name="Kuo A."/>
            <person name="LaButti K."/>
            <person name="Lang B.F."/>
            <person name="Lipzen A."/>
            <person name="O'Donnell K."/>
            <person name="Pangilinan J."/>
            <person name="Reynolds N."/>
            <person name="Sandor L."/>
            <person name="Smith M.W."/>
            <person name="Tsang A."/>
            <person name="Grigoriev I.V."/>
            <person name="Stajich J.E."/>
            <person name="Spatafora J.W."/>
        </authorList>
    </citation>
    <scope>NUCLEOTIDE SEQUENCE</scope>
    <source>
        <strain evidence="4">RSA 2281</strain>
    </source>
</reference>
<dbReference type="SUPFAM" id="SSF51735">
    <property type="entry name" value="NAD(P)-binding Rossmann-fold domains"/>
    <property type="match status" value="1"/>
</dbReference>
<dbReference type="InterPro" id="IPR002347">
    <property type="entry name" value="SDR_fam"/>
</dbReference>
<dbReference type="PANTHER" id="PTHR44229">
    <property type="entry name" value="15-HYDROXYPROSTAGLANDIN DEHYDROGENASE [NAD(+)]"/>
    <property type="match status" value="1"/>
</dbReference>
<keyword evidence="5" id="KW-1185">Reference proteome</keyword>
<evidence type="ECO:0000256" key="2">
    <source>
        <dbReference type="ARBA" id="ARBA00023002"/>
    </source>
</evidence>
<dbReference type="EMBL" id="JAIXMP010000008">
    <property type="protein sequence ID" value="KAI9268991.1"/>
    <property type="molecule type" value="Genomic_DNA"/>
</dbReference>
<gene>
    <name evidence="4" type="ORF">BDA99DRAFT_603183</name>
</gene>
<comment type="caution">
    <text evidence="4">The sequence shown here is derived from an EMBL/GenBank/DDBJ whole genome shotgun (WGS) entry which is preliminary data.</text>
</comment>
<evidence type="ECO:0000313" key="5">
    <source>
        <dbReference type="Proteomes" id="UP001209540"/>
    </source>
</evidence>
<proteinExistence type="inferred from homology"/>
<dbReference type="InterPro" id="IPR036291">
    <property type="entry name" value="NAD(P)-bd_dom_sf"/>
</dbReference>
<accession>A0AAD5K4U8</accession>
<dbReference type="GO" id="GO:0005737">
    <property type="term" value="C:cytoplasm"/>
    <property type="evidence" value="ECO:0007669"/>
    <property type="project" value="TreeGrafter"/>
</dbReference>
<reference evidence="4" key="1">
    <citation type="journal article" date="2022" name="IScience">
        <title>Evolution of zygomycete secretomes and the origins of terrestrial fungal ecologies.</title>
        <authorList>
            <person name="Chang Y."/>
            <person name="Wang Y."/>
            <person name="Mondo S."/>
            <person name="Ahrendt S."/>
            <person name="Andreopoulos W."/>
            <person name="Barry K."/>
            <person name="Beard J."/>
            <person name="Benny G.L."/>
            <person name="Blankenship S."/>
            <person name="Bonito G."/>
            <person name="Cuomo C."/>
            <person name="Desiro A."/>
            <person name="Gervers K.A."/>
            <person name="Hundley H."/>
            <person name="Kuo A."/>
            <person name="LaButti K."/>
            <person name="Lang B.F."/>
            <person name="Lipzen A."/>
            <person name="O'Donnell K."/>
            <person name="Pangilinan J."/>
            <person name="Reynolds N."/>
            <person name="Sandor L."/>
            <person name="Smith M.E."/>
            <person name="Tsang A."/>
            <person name="Grigoriev I.V."/>
            <person name="Stajich J.E."/>
            <person name="Spatafora J.W."/>
        </authorList>
    </citation>
    <scope>NUCLEOTIDE SEQUENCE</scope>
    <source>
        <strain evidence="4">RSA 2281</strain>
    </source>
</reference>
<evidence type="ECO:0000256" key="1">
    <source>
        <dbReference type="ARBA" id="ARBA00006484"/>
    </source>
</evidence>
<dbReference type="Proteomes" id="UP001209540">
    <property type="component" value="Unassembled WGS sequence"/>
</dbReference>
<comment type="similarity">
    <text evidence="1 3">Belongs to the short-chain dehydrogenases/reductases (SDR) family.</text>
</comment>
<protein>
    <recommendedName>
        <fullName evidence="6">NAD(P)-binding protein</fullName>
    </recommendedName>
</protein>
<sequence length="305" mass="33449">MTNGYFENKVAVITGGSRNIGRAVAAALVERGCRVVIGDVLDTEGQKTIQDLNSMTGKENAVYLHTDVTKYADLIALFELGQEQFGGVDFAFLNAGISVPNDIMLDDLDDEKDERLMKINTMGIIKGSKVAVRYISKRGGGAIVNTASTLGLDCTNYSSIYNASKHAVVGWSKSYTQLPNAANIRMNALCPHGTNTELLWKDFNEYHQGFHKTSGLMVDINTIVKAVLLLLEDEQYNGIALKALPGDAIEVEESPKVFQKIILASQEVKPEEIASNMVALEERAGSKFKKDLDESVQRYFQKSSI</sequence>
<dbReference type="GO" id="GO:0016616">
    <property type="term" value="F:oxidoreductase activity, acting on the CH-OH group of donors, NAD or NADP as acceptor"/>
    <property type="evidence" value="ECO:0007669"/>
    <property type="project" value="TreeGrafter"/>
</dbReference>
<dbReference type="AlphaFoldDB" id="A0AAD5K4U8"/>
<dbReference type="Pfam" id="PF00106">
    <property type="entry name" value="adh_short"/>
    <property type="match status" value="1"/>
</dbReference>
<dbReference type="PRINTS" id="PR00081">
    <property type="entry name" value="GDHRDH"/>
</dbReference>
<name>A0AAD5K4U8_9FUNG</name>
<dbReference type="PRINTS" id="PR00080">
    <property type="entry name" value="SDRFAMILY"/>
</dbReference>
<evidence type="ECO:0000256" key="3">
    <source>
        <dbReference type="RuleBase" id="RU000363"/>
    </source>
</evidence>
<keyword evidence="2" id="KW-0560">Oxidoreductase</keyword>
<dbReference type="PANTHER" id="PTHR44229:SF4">
    <property type="entry name" value="15-HYDROXYPROSTAGLANDIN DEHYDROGENASE [NAD(+)]"/>
    <property type="match status" value="1"/>
</dbReference>
<evidence type="ECO:0000313" key="4">
    <source>
        <dbReference type="EMBL" id="KAI9268991.1"/>
    </source>
</evidence>